<dbReference type="KEGG" id="ehn:H9Q80_16215"/>
<name>A0A7G9GLU0_9FIRM</name>
<keyword evidence="2" id="KW-1185">Reference proteome</keyword>
<dbReference type="Proteomes" id="UP000515856">
    <property type="component" value="Chromosome"/>
</dbReference>
<evidence type="ECO:0000313" key="2">
    <source>
        <dbReference type="Proteomes" id="UP000515856"/>
    </source>
</evidence>
<protein>
    <submittedName>
        <fullName evidence="1">Uncharacterized protein</fullName>
    </submittedName>
</protein>
<sequence>MSDNLQGFEQYCEPDMDWLLKDYLSKAYGNLAEVNRLLSIKCTSAKNQIIRLIQAYGKLCFQAGMRCQKNRESKIVTECNEARYKAEKKMRQGVYITREMIDLCINAGIKSDDLAKTLGVSADKMRAFVRECG</sequence>
<gene>
    <name evidence="1" type="ORF">H9Q80_16215</name>
</gene>
<reference evidence="1 2" key="1">
    <citation type="submission" date="2020-08" db="EMBL/GenBank/DDBJ databases">
        <authorList>
            <person name="Liu C."/>
            <person name="Sun Q."/>
        </authorList>
    </citation>
    <scope>NUCLEOTIDE SEQUENCE [LARGE SCALE GENOMIC DNA]</scope>
    <source>
        <strain evidence="1 2">NSJ-61</strain>
    </source>
</reference>
<proteinExistence type="predicted"/>
<organism evidence="1 2">
    <name type="scientific">[Eubacterium] hominis</name>
    <dbReference type="NCBI Taxonomy" id="2764325"/>
    <lineage>
        <taxon>Bacteria</taxon>
        <taxon>Bacillati</taxon>
        <taxon>Bacillota</taxon>
        <taxon>Erysipelotrichia</taxon>
        <taxon>Erysipelotrichales</taxon>
        <taxon>Erysipelotrichaceae</taxon>
        <taxon>Amedibacillus</taxon>
    </lineage>
</organism>
<accession>A0A7G9GLU0</accession>
<dbReference type="RefSeq" id="WP_117452079.1">
    <property type="nucleotide sequence ID" value="NZ_CP060636.1"/>
</dbReference>
<evidence type="ECO:0000313" key="1">
    <source>
        <dbReference type="EMBL" id="QNM11772.1"/>
    </source>
</evidence>
<dbReference type="EMBL" id="CP060636">
    <property type="protein sequence ID" value="QNM11772.1"/>
    <property type="molecule type" value="Genomic_DNA"/>
</dbReference>
<dbReference type="AlphaFoldDB" id="A0A7G9GLU0"/>